<evidence type="ECO:0000256" key="6">
    <source>
        <dbReference type="ARBA" id="ARBA00023136"/>
    </source>
</evidence>
<comment type="subcellular location">
    <subcellularLocation>
        <location evidence="1">Cell membrane</location>
        <topology evidence="1">Multi-pass membrane protein</topology>
    </subcellularLocation>
</comment>
<dbReference type="PANTHER" id="PTHR34229:SF1">
    <property type="entry name" value="METAL TRANSPORT PROTEIN HI_1621-RELATED"/>
    <property type="match status" value="1"/>
</dbReference>
<reference evidence="8 9" key="1">
    <citation type="submission" date="2018-06" db="EMBL/GenBank/DDBJ databases">
        <authorList>
            <person name="Strepis N."/>
        </authorList>
    </citation>
    <scope>NUCLEOTIDE SEQUENCE [LARGE SCALE GENOMIC DNA]</scope>
    <source>
        <strain evidence="8">LUCI</strain>
    </source>
</reference>
<organism evidence="8 9">
    <name type="scientific">Lucifera butyrica</name>
    <dbReference type="NCBI Taxonomy" id="1351585"/>
    <lineage>
        <taxon>Bacteria</taxon>
        <taxon>Bacillati</taxon>
        <taxon>Bacillota</taxon>
        <taxon>Negativicutes</taxon>
        <taxon>Veillonellales</taxon>
        <taxon>Veillonellaceae</taxon>
        <taxon>Lucifera</taxon>
    </lineage>
</organism>
<keyword evidence="2" id="KW-0813">Transport</keyword>
<name>A0A498R9K5_9FIRM</name>
<sequence length="225" mass="23697">MHIPDGYLSPSTCATLGAAMVPVWYRASSKLKQTLDISRIPLLAMGAVFAFLIMMFNIPVPDGTTAHATGAVLLAIVLGPWAAVLAMTVALIIQALVFGDGGILAIGANTFNMAFLAPFAGYYLYRLLSHKAKPGSWRQFAAGAFAGYIGLNTAALAASIEFGIQPLLFKTADGVPLYCPYGLDVTIPAMMLAHLTVAGVVEGLVTAMALKFITYHSKTGNVKEV</sequence>
<accession>A0A498R9K5</accession>
<dbReference type="NCBIfam" id="NF008873">
    <property type="entry name" value="PRK11909.1"/>
    <property type="match status" value="1"/>
</dbReference>
<dbReference type="GO" id="GO:0005886">
    <property type="term" value="C:plasma membrane"/>
    <property type="evidence" value="ECO:0007669"/>
    <property type="project" value="UniProtKB-SubCell"/>
</dbReference>
<dbReference type="Pfam" id="PF01891">
    <property type="entry name" value="CbiM"/>
    <property type="match status" value="1"/>
</dbReference>
<evidence type="ECO:0000256" key="1">
    <source>
        <dbReference type="ARBA" id="ARBA00004651"/>
    </source>
</evidence>
<dbReference type="PANTHER" id="PTHR34229">
    <property type="entry name" value="METAL TRANSPORT PROTEIN HI_1621-RELATED"/>
    <property type="match status" value="1"/>
</dbReference>
<proteinExistence type="predicted"/>
<dbReference type="Gene3D" id="1.10.1760.20">
    <property type="match status" value="1"/>
</dbReference>
<protein>
    <submittedName>
        <fullName evidence="8">Cobalt uptake substrate-specific transmembrane region</fullName>
    </submittedName>
</protein>
<keyword evidence="4 7" id="KW-0812">Transmembrane</keyword>
<evidence type="ECO:0000256" key="4">
    <source>
        <dbReference type="ARBA" id="ARBA00022692"/>
    </source>
</evidence>
<feature type="transmembrane region" description="Helical" evidence="7">
    <location>
        <begin position="37"/>
        <end position="60"/>
    </location>
</feature>
<keyword evidence="5 7" id="KW-1133">Transmembrane helix</keyword>
<feature type="transmembrane region" description="Helical" evidence="7">
    <location>
        <begin position="145"/>
        <end position="169"/>
    </location>
</feature>
<dbReference type="RefSeq" id="WP_122628606.1">
    <property type="nucleotide sequence ID" value="NZ_UPPP01000078.1"/>
</dbReference>
<feature type="transmembrane region" description="Helical" evidence="7">
    <location>
        <begin position="72"/>
        <end position="97"/>
    </location>
</feature>
<evidence type="ECO:0000256" key="3">
    <source>
        <dbReference type="ARBA" id="ARBA00022475"/>
    </source>
</evidence>
<feature type="transmembrane region" description="Helical" evidence="7">
    <location>
        <begin position="189"/>
        <end position="210"/>
    </location>
</feature>
<keyword evidence="3" id="KW-1003">Cell membrane</keyword>
<dbReference type="AlphaFoldDB" id="A0A498R9K5"/>
<dbReference type="GO" id="GO:0000041">
    <property type="term" value="P:transition metal ion transport"/>
    <property type="evidence" value="ECO:0007669"/>
    <property type="project" value="InterPro"/>
</dbReference>
<evidence type="ECO:0000313" key="9">
    <source>
        <dbReference type="Proteomes" id="UP000277811"/>
    </source>
</evidence>
<keyword evidence="6 7" id="KW-0472">Membrane</keyword>
<dbReference type="EMBL" id="UPPP01000078">
    <property type="protein sequence ID" value="VBB07675.1"/>
    <property type="molecule type" value="Genomic_DNA"/>
</dbReference>
<dbReference type="Proteomes" id="UP000277811">
    <property type="component" value="Unassembled WGS sequence"/>
</dbReference>
<evidence type="ECO:0000256" key="7">
    <source>
        <dbReference type="SAM" id="Phobius"/>
    </source>
</evidence>
<evidence type="ECO:0000256" key="2">
    <source>
        <dbReference type="ARBA" id="ARBA00022448"/>
    </source>
</evidence>
<dbReference type="InterPro" id="IPR002751">
    <property type="entry name" value="CbiM/NikMN"/>
</dbReference>
<evidence type="ECO:0000313" key="8">
    <source>
        <dbReference type="EMBL" id="VBB07675.1"/>
    </source>
</evidence>
<evidence type="ECO:0000256" key="5">
    <source>
        <dbReference type="ARBA" id="ARBA00022989"/>
    </source>
</evidence>
<keyword evidence="9" id="KW-1185">Reference proteome</keyword>
<dbReference type="OrthoDB" id="9809846at2"/>
<gene>
    <name evidence="8" type="ORF">LUCI_2940</name>
</gene>
<feature type="transmembrane region" description="Helical" evidence="7">
    <location>
        <begin position="103"/>
        <end position="125"/>
    </location>
</feature>